<evidence type="ECO:0008006" key="4">
    <source>
        <dbReference type="Google" id="ProtNLM"/>
    </source>
</evidence>
<dbReference type="Proteomes" id="UP001223390">
    <property type="component" value="Unassembled WGS sequence"/>
</dbReference>
<sequence>MNRKKIASALAACALPLAAMHIAAASTAVAAPPPVDCATWVSGPGQTGNVTCTRGGAAGQFRAKVVCRSNSGSSFTVYGDWLYSGVSMATCSLNGSAGVSSIGWELRLKG</sequence>
<dbReference type="RefSeq" id="WP_285341683.1">
    <property type="nucleotide sequence ID" value="NZ_JASITI010000010.1"/>
</dbReference>
<name>A0ABT7GS52_9ACTN</name>
<accession>A0ABT7GS52</accession>
<evidence type="ECO:0000313" key="3">
    <source>
        <dbReference type="Proteomes" id="UP001223390"/>
    </source>
</evidence>
<gene>
    <name evidence="2" type="ORF">QEZ40_000483</name>
</gene>
<keyword evidence="3" id="KW-1185">Reference proteome</keyword>
<reference evidence="2 3" key="1">
    <citation type="submission" date="2023-05" db="EMBL/GenBank/DDBJ databases">
        <title>Sequencing and Assembly of Streptomyces sp. NP73.</title>
        <authorList>
            <person name="Konwar A.N."/>
            <person name="Saikia K."/>
            <person name="Thakur D."/>
        </authorList>
    </citation>
    <scope>NUCLEOTIDE SEQUENCE [LARGE SCALE GENOMIC DNA]</scope>
    <source>
        <strain evidence="2 3">NP73</strain>
    </source>
</reference>
<feature type="signal peptide" evidence="1">
    <location>
        <begin position="1"/>
        <end position="30"/>
    </location>
</feature>
<feature type="chain" id="PRO_5045644269" description="Ig-like domain-containing protein" evidence="1">
    <location>
        <begin position="31"/>
        <end position="110"/>
    </location>
</feature>
<organism evidence="2 3">
    <name type="scientific">Streptomyces katrae</name>
    <dbReference type="NCBI Taxonomy" id="68223"/>
    <lineage>
        <taxon>Bacteria</taxon>
        <taxon>Bacillati</taxon>
        <taxon>Actinomycetota</taxon>
        <taxon>Actinomycetes</taxon>
        <taxon>Kitasatosporales</taxon>
        <taxon>Streptomycetaceae</taxon>
        <taxon>Streptomyces</taxon>
    </lineage>
</organism>
<keyword evidence="1" id="KW-0732">Signal</keyword>
<dbReference type="EMBL" id="JASITI010000010">
    <property type="protein sequence ID" value="MDK9496141.1"/>
    <property type="molecule type" value="Genomic_DNA"/>
</dbReference>
<evidence type="ECO:0000313" key="2">
    <source>
        <dbReference type="EMBL" id="MDK9496141.1"/>
    </source>
</evidence>
<comment type="caution">
    <text evidence="2">The sequence shown here is derived from an EMBL/GenBank/DDBJ whole genome shotgun (WGS) entry which is preliminary data.</text>
</comment>
<proteinExistence type="predicted"/>
<protein>
    <recommendedName>
        <fullName evidence="4">Ig-like domain-containing protein</fullName>
    </recommendedName>
</protein>
<evidence type="ECO:0000256" key="1">
    <source>
        <dbReference type="SAM" id="SignalP"/>
    </source>
</evidence>